<dbReference type="Gene3D" id="2.40.70.10">
    <property type="entry name" value="Acid Proteases"/>
    <property type="match status" value="2"/>
</dbReference>
<evidence type="ECO:0000313" key="5">
    <source>
        <dbReference type="Proteomes" id="UP001172102"/>
    </source>
</evidence>
<dbReference type="PRINTS" id="PR00792">
    <property type="entry name" value="PEPSIN"/>
</dbReference>
<dbReference type="GO" id="GO:0004190">
    <property type="term" value="F:aspartic-type endopeptidase activity"/>
    <property type="evidence" value="ECO:0007669"/>
    <property type="project" value="InterPro"/>
</dbReference>
<dbReference type="Proteomes" id="UP001172102">
    <property type="component" value="Unassembled WGS sequence"/>
</dbReference>
<evidence type="ECO:0000256" key="2">
    <source>
        <dbReference type="PIRSR" id="PIRSR601461-1"/>
    </source>
</evidence>
<dbReference type="PANTHER" id="PTHR47966">
    <property type="entry name" value="BETA-SITE APP-CLEAVING ENZYME, ISOFORM A-RELATED"/>
    <property type="match status" value="1"/>
</dbReference>
<comment type="similarity">
    <text evidence="1">Belongs to the peptidase A1 family.</text>
</comment>
<organism evidence="4 5">
    <name type="scientific">Lasiosphaeris hirsuta</name>
    <dbReference type="NCBI Taxonomy" id="260670"/>
    <lineage>
        <taxon>Eukaryota</taxon>
        <taxon>Fungi</taxon>
        <taxon>Dikarya</taxon>
        <taxon>Ascomycota</taxon>
        <taxon>Pezizomycotina</taxon>
        <taxon>Sordariomycetes</taxon>
        <taxon>Sordariomycetidae</taxon>
        <taxon>Sordariales</taxon>
        <taxon>Lasiosphaeriaceae</taxon>
        <taxon>Lasiosphaeris</taxon>
    </lineage>
</organism>
<feature type="active site" evidence="2">
    <location>
        <position position="267"/>
    </location>
</feature>
<keyword evidence="5" id="KW-1185">Reference proteome</keyword>
<dbReference type="PROSITE" id="PS51767">
    <property type="entry name" value="PEPTIDASE_A1"/>
    <property type="match status" value="1"/>
</dbReference>
<dbReference type="Pfam" id="PF00026">
    <property type="entry name" value="Asp"/>
    <property type="match status" value="2"/>
</dbReference>
<sequence length="381" mass="41726">MPVVETPKQLARAGFSDKVTSHVIPMVRHDVPGSQDMHLRRRGNVTQSLVNVHDVYYIIELLVGNQKIAVSVDTGSSDTWLVQQPYECVQFFFQPGRKPDCGLGDGFKGNLSGGRVAAVEFGRSYADGTFVRGFFGFEDVTIGGLTSKLQRIALVNYTYWFGDGKTSGLLGLAYADQSAGQKGSDEGHENSYLALGGLPPVSYDESSWARTPIQNMSVLTDWGLDTQEHGLYVITPEAYVFGKTNTSVPVSEAGLTTNTTKIPILVDAGSTLTILPRNLVQQLYAQFDPPAEYLSSNAMFFAKCDAKVPAFGIKIGGTTFWMPPEDLLKQSVRDPTGKWCRVGVYDSDASPHVLGVSFLANVVAVFDVEHHEMRFAKRTKY</sequence>
<feature type="domain" description="Peptidase A1" evidence="3">
    <location>
        <begin position="57"/>
        <end position="376"/>
    </location>
</feature>
<dbReference type="CDD" id="cd05471">
    <property type="entry name" value="pepsin_like"/>
    <property type="match status" value="1"/>
</dbReference>
<dbReference type="EMBL" id="JAUKUA010000006">
    <property type="protein sequence ID" value="KAK0707264.1"/>
    <property type="molecule type" value="Genomic_DNA"/>
</dbReference>
<proteinExistence type="inferred from homology"/>
<name>A0AA40A100_9PEZI</name>
<protein>
    <submittedName>
        <fullName evidence="4">Aspartic peptidase domain-containing protein</fullName>
    </submittedName>
</protein>
<evidence type="ECO:0000259" key="3">
    <source>
        <dbReference type="PROSITE" id="PS51767"/>
    </source>
</evidence>
<gene>
    <name evidence="4" type="ORF">B0H67DRAFT_670063</name>
</gene>
<accession>A0AA40A100</accession>
<dbReference type="InterPro" id="IPR033121">
    <property type="entry name" value="PEPTIDASE_A1"/>
</dbReference>
<comment type="caution">
    <text evidence="4">The sequence shown here is derived from an EMBL/GenBank/DDBJ whole genome shotgun (WGS) entry which is preliminary data.</text>
</comment>
<reference evidence="4" key="1">
    <citation type="submission" date="2023-06" db="EMBL/GenBank/DDBJ databases">
        <title>Genome-scale phylogeny and comparative genomics of the fungal order Sordariales.</title>
        <authorList>
            <consortium name="Lawrence Berkeley National Laboratory"/>
            <person name="Hensen N."/>
            <person name="Bonometti L."/>
            <person name="Westerberg I."/>
            <person name="Brannstrom I.O."/>
            <person name="Guillou S."/>
            <person name="Cros-Aarteil S."/>
            <person name="Calhoun S."/>
            <person name="Haridas S."/>
            <person name="Kuo A."/>
            <person name="Mondo S."/>
            <person name="Pangilinan J."/>
            <person name="Riley R."/>
            <person name="Labutti K."/>
            <person name="Andreopoulos B."/>
            <person name="Lipzen A."/>
            <person name="Chen C."/>
            <person name="Yanf M."/>
            <person name="Daum C."/>
            <person name="Ng V."/>
            <person name="Clum A."/>
            <person name="Steindorff A."/>
            <person name="Ohm R."/>
            <person name="Martin F."/>
            <person name="Silar P."/>
            <person name="Natvig D."/>
            <person name="Lalanne C."/>
            <person name="Gautier V."/>
            <person name="Ament-Velasquez S.L."/>
            <person name="Kruys A."/>
            <person name="Hutchinson M.I."/>
            <person name="Powell A.J."/>
            <person name="Barry K."/>
            <person name="Miller A.N."/>
            <person name="Grigoriev I.V."/>
            <person name="Debuchy R."/>
            <person name="Gladieux P."/>
            <person name="Thoren M.H."/>
            <person name="Johannesson H."/>
        </authorList>
    </citation>
    <scope>NUCLEOTIDE SEQUENCE</scope>
    <source>
        <strain evidence="4">SMH4607-1</strain>
    </source>
</reference>
<dbReference type="SUPFAM" id="SSF50630">
    <property type="entry name" value="Acid proteases"/>
    <property type="match status" value="1"/>
</dbReference>
<dbReference type="GO" id="GO:0000324">
    <property type="term" value="C:fungal-type vacuole"/>
    <property type="evidence" value="ECO:0007669"/>
    <property type="project" value="TreeGrafter"/>
</dbReference>
<dbReference type="InterPro" id="IPR021109">
    <property type="entry name" value="Peptidase_aspartic_dom_sf"/>
</dbReference>
<feature type="active site" evidence="2">
    <location>
        <position position="73"/>
    </location>
</feature>
<dbReference type="PANTHER" id="PTHR47966:SF47">
    <property type="entry name" value="ENDOPEPTIDASE, PUTATIVE (AFU_ORTHOLOGUE AFUA_3G01220)-RELATED"/>
    <property type="match status" value="1"/>
</dbReference>
<dbReference type="InterPro" id="IPR001461">
    <property type="entry name" value="Aspartic_peptidase_A1"/>
</dbReference>
<evidence type="ECO:0000313" key="4">
    <source>
        <dbReference type="EMBL" id="KAK0707264.1"/>
    </source>
</evidence>
<dbReference type="AlphaFoldDB" id="A0AA40A100"/>
<dbReference type="GO" id="GO:0006508">
    <property type="term" value="P:proteolysis"/>
    <property type="evidence" value="ECO:0007669"/>
    <property type="project" value="InterPro"/>
</dbReference>
<evidence type="ECO:0000256" key="1">
    <source>
        <dbReference type="ARBA" id="ARBA00007447"/>
    </source>
</evidence>
<dbReference type="InterPro" id="IPR034164">
    <property type="entry name" value="Pepsin-like_dom"/>
</dbReference>